<dbReference type="AlphaFoldDB" id="A0A917AM22"/>
<reference evidence="3" key="1">
    <citation type="journal article" date="2014" name="Int. J. Syst. Evol. Microbiol.">
        <title>Complete genome sequence of Corynebacterium casei LMG S-19264T (=DSM 44701T), isolated from a smear-ripened cheese.</title>
        <authorList>
            <consortium name="US DOE Joint Genome Institute (JGI-PGF)"/>
            <person name="Walter F."/>
            <person name="Albersmeier A."/>
            <person name="Kalinowski J."/>
            <person name="Ruckert C."/>
        </authorList>
    </citation>
    <scope>NUCLEOTIDE SEQUENCE</scope>
    <source>
        <strain evidence="3">CGMCC 1.12698</strain>
    </source>
</reference>
<dbReference type="SUPFAM" id="SSF140652">
    <property type="entry name" value="YozE-like"/>
    <property type="match status" value="1"/>
</dbReference>
<dbReference type="InterPro" id="IPR023089">
    <property type="entry name" value="YozE_SAM-like"/>
</dbReference>
<comment type="caution">
    <text evidence="3">The sequence shown here is derived from an EMBL/GenBank/DDBJ whole genome shotgun (WGS) entry which is preliminary data.</text>
</comment>
<accession>A0A917AM22</accession>
<evidence type="ECO:0000313" key="4">
    <source>
        <dbReference type="Proteomes" id="UP000605259"/>
    </source>
</evidence>
<dbReference type="EMBL" id="BMFK01000001">
    <property type="protein sequence ID" value="GGE59851.1"/>
    <property type="molecule type" value="Genomic_DNA"/>
</dbReference>
<dbReference type="Gene3D" id="1.10.150.260">
    <property type="entry name" value="YozE SAM-like"/>
    <property type="match status" value="1"/>
</dbReference>
<dbReference type="InterPro" id="IPR036806">
    <property type="entry name" value="YozE_SAM-like_sf"/>
</dbReference>
<organism evidence="3 4">
    <name type="scientific">Priestia taiwanensis</name>
    <dbReference type="NCBI Taxonomy" id="1347902"/>
    <lineage>
        <taxon>Bacteria</taxon>
        <taxon>Bacillati</taxon>
        <taxon>Bacillota</taxon>
        <taxon>Bacilli</taxon>
        <taxon>Bacillales</taxon>
        <taxon>Bacillaceae</taxon>
        <taxon>Priestia</taxon>
    </lineage>
</organism>
<dbReference type="PIRSF" id="PIRSF037262">
    <property type="entry name" value="UCP037262"/>
    <property type="match status" value="1"/>
</dbReference>
<keyword evidence="4" id="KW-1185">Reference proteome</keyword>
<evidence type="ECO:0000256" key="1">
    <source>
        <dbReference type="HAMAP-Rule" id="MF_01538"/>
    </source>
</evidence>
<evidence type="ECO:0000259" key="2">
    <source>
        <dbReference type="Pfam" id="PF06855"/>
    </source>
</evidence>
<proteinExistence type="inferred from homology"/>
<dbReference type="Proteomes" id="UP000605259">
    <property type="component" value="Unassembled WGS sequence"/>
</dbReference>
<dbReference type="InterPro" id="IPR010673">
    <property type="entry name" value="UPF0346"/>
</dbReference>
<dbReference type="Pfam" id="PF06855">
    <property type="entry name" value="YozE_SAM_like"/>
    <property type="match status" value="1"/>
</dbReference>
<reference evidence="3" key="2">
    <citation type="submission" date="2020-09" db="EMBL/GenBank/DDBJ databases">
        <authorList>
            <person name="Sun Q."/>
            <person name="Zhou Y."/>
        </authorList>
    </citation>
    <scope>NUCLEOTIDE SEQUENCE</scope>
    <source>
        <strain evidence="3">CGMCC 1.12698</strain>
    </source>
</reference>
<dbReference type="RefSeq" id="WP_188387113.1">
    <property type="nucleotide sequence ID" value="NZ_BMFK01000001.1"/>
</dbReference>
<sequence>MSKSFYHFMMKHRVPGSKKLLEQLANNMYDDHDFPKQSYDYDEVSRYLEMNGSYLLSMSLFDEAWTLYESE</sequence>
<comment type="similarity">
    <text evidence="1">Belongs to the UPF0346 family.</text>
</comment>
<dbReference type="NCBIfam" id="NF010193">
    <property type="entry name" value="PRK13672.1"/>
    <property type="match status" value="1"/>
</dbReference>
<evidence type="ECO:0000313" key="3">
    <source>
        <dbReference type="EMBL" id="GGE59851.1"/>
    </source>
</evidence>
<name>A0A917AM22_9BACI</name>
<gene>
    <name evidence="3" type="primary">yozE</name>
    <name evidence="3" type="ORF">GCM10007140_07770</name>
</gene>
<dbReference type="HAMAP" id="MF_01538">
    <property type="entry name" value="UPF0346"/>
    <property type="match status" value="1"/>
</dbReference>
<protein>
    <recommendedName>
        <fullName evidence="1">UPF0346 protein GCM10007140_07770</fullName>
    </recommendedName>
</protein>
<feature type="domain" description="YozE SAM-like" evidence="2">
    <location>
        <begin position="4"/>
        <end position="69"/>
    </location>
</feature>